<sequence length="295" mass="30944">MSSTRPDVVGDSMDVLGTRNTAKADEPAVRFRAAALLAVMALALTGCSGSSEGASATASTTSSSTSSSISAPTGSATTATLTSTGTATGESDTTSTTDDTADLPQGLTEADVEAGLTSAKVKWKATGTLTTVKGTAKAPGKGKVYKVRVQVEKGVAIDGEKFADFVLATLNDDRSWTENGTRRFARTDEASEAFTTVTLASPQTSASMCLPLKTFGKLSCRNGGRVVLTTYRWTKAIPEYKKDRTGYRHYVVNHEVGHALGHGHEYCAGQGKRAPLMMQQTKGLLGCKPNPWPHP</sequence>
<feature type="region of interest" description="Disordered" evidence="1">
    <location>
        <begin position="50"/>
        <end position="105"/>
    </location>
</feature>
<gene>
    <name evidence="3" type="ORF">GCM10022223_02180</name>
</gene>
<organism evidence="3 4">
    <name type="scientific">Kineosporia mesophila</name>
    <dbReference type="NCBI Taxonomy" id="566012"/>
    <lineage>
        <taxon>Bacteria</taxon>
        <taxon>Bacillati</taxon>
        <taxon>Actinomycetota</taxon>
        <taxon>Actinomycetes</taxon>
        <taxon>Kineosporiales</taxon>
        <taxon>Kineosporiaceae</taxon>
        <taxon>Kineosporia</taxon>
    </lineage>
</organism>
<keyword evidence="4" id="KW-1185">Reference proteome</keyword>
<feature type="compositionally biased region" description="Low complexity" evidence="1">
    <location>
        <begin position="50"/>
        <end position="98"/>
    </location>
</feature>
<evidence type="ECO:0000256" key="1">
    <source>
        <dbReference type="SAM" id="MobiDB-lite"/>
    </source>
</evidence>
<comment type="caution">
    <text evidence="3">The sequence shown here is derived from an EMBL/GenBank/DDBJ whole genome shotgun (WGS) entry which is preliminary data.</text>
</comment>
<feature type="domain" description="DUF3152" evidence="2">
    <location>
        <begin position="120"/>
        <end position="283"/>
    </location>
</feature>
<evidence type="ECO:0000313" key="3">
    <source>
        <dbReference type="EMBL" id="GAA3591198.1"/>
    </source>
</evidence>
<accession>A0ABP6YUM4</accession>
<evidence type="ECO:0000259" key="2">
    <source>
        <dbReference type="Pfam" id="PF11350"/>
    </source>
</evidence>
<evidence type="ECO:0000313" key="4">
    <source>
        <dbReference type="Proteomes" id="UP001501074"/>
    </source>
</evidence>
<name>A0ABP6YUM4_9ACTN</name>
<dbReference type="RefSeq" id="WP_231484859.1">
    <property type="nucleotide sequence ID" value="NZ_BAAAZO010000001.1"/>
</dbReference>
<reference evidence="4" key="1">
    <citation type="journal article" date="2019" name="Int. J. Syst. Evol. Microbiol.">
        <title>The Global Catalogue of Microorganisms (GCM) 10K type strain sequencing project: providing services to taxonomists for standard genome sequencing and annotation.</title>
        <authorList>
            <consortium name="The Broad Institute Genomics Platform"/>
            <consortium name="The Broad Institute Genome Sequencing Center for Infectious Disease"/>
            <person name="Wu L."/>
            <person name="Ma J."/>
        </authorList>
    </citation>
    <scope>NUCLEOTIDE SEQUENCE [LARGE SCALE GENOMIC DNA]</scope>
    <source>
        <strain evidence="4">JCM 16902</strain>
    </source>
</reference>
<proteinExistence type="predicted"/>
<dbReference type="EMBL" id="BAAAZO010000001">
    <property type="protein sequence ID" value="GAA3591198.1"/>
    <property type="molecule type" value="Genomic_DNA"/>
</dbReference>
<dbReference type="InterPro" id="IPR022603">
    <property type="entry name" value="DUF3152"/>
</dbReference>
<protein>
    <recommendedName>
        <fullName evidence="2">DUF3152 domain-containing protein</fullName>
    </recommendedName>
</protein>
<dbReference type="Proteomes" id="UP001501074">
    <property type="component" value="Unassembled WGS sequence"/>
</dbReference>
<dbReference type="Pfam" id="PF11350">
    <property type="entry name" value="DUF3152"/>
    <property type="match status" value="1"/>
</dbReference>
<dbReference type="SUPFAM" id="SSF55486">
    <property type="entry name" value="Metalloproteases ('zincins'), catalytic domain"/>
    <property type="match status" value="1"/>
</dbReference>